<evidence type="ECO:0000313" key="1">
    <source>
        <dbReference type="EMBL" id="CAG8720128.1"/>
    </source>
</evidence>
<evidence type="ECO:0000313" key="2">
    <source>
        <dbReference type="Proteomes" id="UP000789901"/>
    </source>
</evidence>
<keyword evidence="2" id="KW-1185">Reference proteome</keyword>
<organism evidence="1 2">
    <name type="scientific">Gigaspora margarita</name>
    <dbReference type="NCBI Taxonomy" id="4874"/>
    <lineage>
        <taxon>Eukaryota</taxon>
        <taxon>Fungi</taxon>
        <taxon>Fungi incertae sedis</taxon>
        <taxon>Mucoromycota</taxon>
        <taxon>Glomeromycotina</taxon>
        <taxon>Glomeromycetes</taxon>
        <taxon>Diversisporales</taxon>
        <taxon>Gigasporaceae</taxon>
        <taxon>Gigaspora</taxon>
    </lineage>
</organism>
<feature type="non-terminal residue" evidence="1">
    <location>
        <position position="1"/>
    </location>
</feature>
<comment type="caution">
    <text evidence="1">The sequence shown here is derived from an EMBL/GenBank/DDBJ whole genome shotgun (WGS) entry which is preliminary data.</text>
</comment>
<accession>A0ABN7V4B4</accession>
<dbReference type="EMBL" id="CAJVQB010008538">
    <property type="protein sequence ID" value="CAG8720128.1"/>
    <property type="molecule type" value="Genomic_DNA"/>
</dbReference>
<proteinExistence type="predicted"/>
<name>A0ABN7V4B4_GIGMA</name>
<reference evidence="1 2" key="1">
    <citation type="submission" date="2021-06" db="EMBL/GenBank/DDBJ databases">
        <authorList>
            <person name="Kallberg Y."/>
            <person name="Tangrot J."/>
            <person name="Rosling A."/>
        </authorList>
    </citation>
    <scope>NUCLEOTIDE SEQUENCE [LARGE SCALE GENOMIC DNA]</scope>
    <source>
        <strain evidence="1 2">120-4 pot B 10/14</strain>
    </source>
</reference>
<dbReference type="Proteomes" id="UP000789901">
    <property type="component" value="Unassembled WGS sequence"/>
</dbReference>
<protein>
    <submittedName>
        <fullName evidence="1">16122_t:CDS:1</fullName>
    </submittedName>
</protein>
<sequence length="46" mass="5532">LLHQTLDLVILYIFHLNSVQDWKLKSIININILIKNISNKKWQMEV</sequence>
<gene>
    <name evidence="1" type="ORF">GMARGA_LOCUS13445</name>
</gene>